<dbReference type="PANTHER" id="PTHR10000">
    <property type="entry name" value="PHOSPHOSERINE PHOSPHATASE"/>
    <property type="match status" value="1"/>
</dbReference>
<dbReference type="Pfam" id="PF03332">
    <property type="entry name" value="PMM"/>
    <property type="match status" value="1"/>
</dbReference>
<evidence type="ECO:0000313" key="13">
    <source>
        <dbReference type="EMBL" id="TXK12235.1"/>
    </source>
</evidence>
<dbReference type="GO" id="GO:0009298">
    <property type="term" value="P:GDP-mannose biosynthetic process"/>
    <property type="evidence" value="ECO:0007669"/>
    <property type="project" value="UniProtKB-UniPathway"/>
</dbReference>
<evidence type="ECO:0000256" key="7">
    <source>
        <dbReference type="ARBA" id="ARBA00022723"/>
    </source>
</evidence>
<keyword evidence="9" id="KW-0413">Isomerase</keyword>
<dbReference type="GO" id="GO:0005829">
    <property type="term" value="C:cytosol"/>
    <property type="evidence" value="ECO:0007669"/>
    <property type="project" value="TreeGrafter"/>
</dbReference>
<comment type="subcellular location">
    <subcellularLocation>
        <location evidence="1">Cytoplasm</location>
    </subcellularLocation>
</comment>
<proteinExistence type="inferred from homology"/>
<evidence type="ECO:0000256" key="2">
    <source>
        <dbReference type="ARBA" id="ARBA00004699"/>
    </source>
</evidence>
<organism evidence="13 14">
    <name type="scientific">Microbacterium hatanonis</name>
    <dbReference type="NCBI Taxonomy" id="404366"/>
    <lineage>
        <taxon>Bacteria</taxon>
        <taxon>Bacillati</taxon>
        <taxon>Actinomycetota</taxon>
        <taxon>Actinomycetes</taxon>
        <taxon>Micrococcales</taxon>
        <taxon>Microbacteriaceae</taxon>
        <taxon>Microbacterium</taxon>
    </lineage>
</organism>
<dbReference type="AlphaFoldDB" id="A0A5C8I2T2"/>
<dbReference type="Gene3D" id="3.30.1240.20">
    <property type="match status" value="1"/>
</dbReference>
<dbReference type="InterPro" id="IPR006379">
    <property type="entry name" value="HAD-SF_hydro_IIB"/>
</dbReference>
<sequence>MSEKAPSPDGAFFHSLDVSYRSPVPDITPRLVAFDLDDTLAPSKTAIDPRIGELLIALAERVEVAIISGGQLAQFRTQVVERLPAASADLLSHVHLLPTCGTQYYLLTPAGIETVYAHSLTDDEKTRALAAVEEEAKRLGLWAGETWGDILEDRGSQITFSALGQKAPLDAKKAWDPTGEKKNTLREAVAARIPDLEVRSGGSTSIDITHRGIDKAYGMNQLADATGIPLDDMLFIGDRLDPDGNDYPVLAMGVECHAVEGWEDTAEYLEALIPTLPVR</sequence>
<evidence type="ECO:0000256" key="6">
    <source>
        <dbReference type="ARBA" id="ARBA00022490"/>
    </source>
</evidence>
<accession>A0A5C8I2T2</accession>
<evidence type="ECO:0000256" key="1">
    <source>
        <dbReference type="ARBA" id="ARBA00004496"/>
    </source>
</evidence>
<keyword evidence="6" id="KW-0963">Cytoplasm</keyword>
<dbReference type="Gene3D" id="3.40.50.1000">
    <property type="entry name" value="HAD superfamily/HAD-like"/>
    <property type="match status" value="1"/>
</dbReference>
<feature type="binding site" evidence="12">
    <location>
        <position position="35"/>
    </location>
    <ligand>
        <name>Mg(2+)</name>
        <dbReference type="ChEBI" id="CHEBI:18420"/>
        <label>1</label>
    </ligand>
</feature>
<dbReference type="GO" id="GO:0000287">
    <property type="term" value="F:magnesium ion binding"/>
    <property type="evidence" value="ECO:0007669"/>
    <property type="project" value="TreeGrafter"/>
</dbReference>
<evidence type="ECO:0000256" key="5">
    <source>
        <dbReference type="ARBA" id="ARBA00012730"/>
    </source>
</evidence>
<dbReference type="Proteomes" id="UP000321034">
    <property type="component" value="Unassembled WGS sequence"/>
</dbReference>
<dbReference type="GO" id="GO:0016791">
    <property type="term" value="F:phosphatase activity"/>
    <property type="evidence" value="ECO:0007669"/>
    <property type="project" value="UniProtKB-ARBA"/>
</dbReference>
<keyword evidence="13" id="KW-0378">Hydrolase</keyword>
<dbReference type="PANTHER" id="PTHR10000:SF8">
    <property type="entry name" value="HAD SUPERFAMILY HYDROLASE-LIKE, TYPE 3"/>
    <property type="match status" value="1"/>
</dbReference>
<evidence type="ECO:0000313" key="14">
    <source>
        <dbReference type="Proteomes" id="UP000321034"/>
    </source>
</evidence>
<dbReference type="SUPFAM" id="SSF56784">
    <property type="entry name" value="HAD-like"/>
    <property type="match status" value="1"/>
</dbReference>
<dbReference type="InterPro" id="IPR036412">
    <property type="entry name" value="HAD-like_sf"/>
</dbReference>
<protein>
    <recommendedName>
        <fullName evidence="5">phosphomannomutase</fullName>
        <ecNumber evidence="5">5.4.2.8</ecNumber>
    </recommendedName>
</protein>
<dbReference type="SFLD" id="SFLDS00003">
    <property type="entry name" value="Haloacid_Dehalogenase"/>
    <property type="match status" value="1"/>
</dbReference>
<dbReference type="InterPro" id="IPR043169">
    <property type="entry name" value="PMM_cap"/>
</dbReference>
<evidence type="ECO:0000256" key="11">
    <source>
        <dbReference type="PIRSR" id="PIRSR605002-2"/>
    </source>
</evidence>
<reference evidence="13 14" key="1">
    <citation type="submission" date="2019-08" db="EMBL/GenBank/DDBJ databases">
        <authorList>
            <person name="Dong K."/>
        </authorList>
    </citation>
    <scope>NUCLEOTIDE SEQUENCE [LARGE SCALE GENOMIC DNA]</scope>
    <source>
        <strain evidence="13 14">JCM14558</strain>
    </source>
</reference>
<feature type="binding site" evidence="11">
    <location>
        <position position="154"/>
    </location>
    <ligand>
        <name>alpha-D-mannose 1-phosphate</name>
        <dbReference type="ChEBI" id="CHEBI:58409"/>
    </ligand>
</feature>
<comment type="subunit">
    <text evidence="4">Homodimer.</text>
</comment>
<feature type="binding site" evidence="12">
    <location>
        <position position="37"/>
    </location>
    <ligand>
        <name>Mg(2+)</name>
        <dbReference type="ChEBI" id="CHEBI:18420"/>
        <label>1</label>
    </ligand>
</feature>
<dbReference type="SFLD" id="SFLDG01143">
    <property type="entry name" value="C2.B.3:_Phosphomannomutase_Lik"/>
    <property type="match status" value="1"/>
</dbReference>
<evidence type="ECO:0000256" key="10">
    <source>
        <dbReference type="PIRSR" id="PIRSR605002-1"/>
    </source>
</evidence>
<feature type="binding site" evidence="11">
    <location>
        <position position="205"/>
    </location>
    <ligand>
        <name>alpha-D-mannose 1-phosphate</name>
        <dbReference type="ChEBI" id="CHEBI:58409"/>
    </ligand>
</feature>
<comment type="caution">
    <text evidence="13">The sequence shown here is derived from an EMBL/GenBank/DDBJ whole genome shotgun (WGS) entry which is preliminary data.</text>
</comment>
<dbReference type="OrthoDB" id="2241234at2"/>
<comment type="similarity">
    <text evidence="3">Belongs to the eukaryotic PMM family.</text>
</comment>
<evidence type="ECO:0000256" key="3">
    <source>
        <dbReference type="ARBA" id="ARBA00009736"/>
    </source>
</evidence>
<feature type="binding site" evidence="11">
    <location>
        <position position="207"/>
    </location>
    <ligand>
        <name>alpha-D-mannose 1-phosphate</name>
        <dbReference type="ChEBI" id="CHEBI:58409"/>
    </ligand>
</feature>
<evidence type="ECO:0000256" key="12">
    <source>
        <dbReference type="PIRSR" id="PIRSR605002-3"/>
    </source>
</evidence>
<feature type="binding site" evidence="12">
    <location>
        <position position="238"/>
    </location>
    <ligand>
        <name>Mg(2+)</name>
        <dbReference type="ChEBI" id="CHEBI:18420"/>
        <label>1</label>
    </ligand>
</feature>
<keyword evidence="14" id="KW-1185">Reference proteome</keyword>
<evidence type="ECO:0000256" key="9">
    <source>
        <dbReference type="ARBA" id="ARBA00023235"/>
    </source>
</evidence>
<name>A0A5C8I2T2_9MICO</name>
<comment type="pathway">
    <text evidence="2">Nucleotide-sugar biosynthesis; GDP-alpha-D-mannose biosynthesis; alpha-D-mannose 1-phosphate from D-fructose 6-phosphate: step 2/2.</text>
</comment>
<comment type="cofactor">
    <cofactor evidence="12">
        <name>Mg(2+)</name>
        <dbReference type="ChEBI" id="CHEBI:18420"/>
    </cofactor>
</comment>
<keyword evidence="8 12" id="KW-0460">Magnesium</keyword>
<keyword evidence="7 12" id="KW-0479">Metal-binding</keyword>
<gene>
    <name evidence="13" type="ORF">FVP77_01745</name>
</gene>
<evidence type="ECO:0000256" key="8">
    <source>
        <dbReference type="ARBA" id="ARBA00022842"/>
    </source>
</evidence>
<dbReference type="InterPro" id="IPR023214">
    <property type="entry name" value="HAD_sf"/>
</dbReference>
<dbReference type="UniPathway" id="UPA00126">
    <property type="reaction ID" value="UER00424"/>
</dbReference>
<dbReference type="InterPro" id="IPR005002">
    <property type="entry name" value="PMM"/>
</dbReference>
<dbReference type="EMBL" id="VRSV01000001">
    <property type="protein sequence ID" value="TXK12235.1"/>
    <property type="molecule type" value="Genomic_DNA"/>
</dbReference>
<feature type="active site" description="Proton donor/acceptor" evidence="10">
    <location>
        <position position="37"/>
    </location>
</feature>
<feature type="active site" description="Nucleophile" evidence="10">
    <location>
        <position position="35"/>
    </location>
</feature>
<dbReference type="NCBIfam" id="TIGR01484">
    <property type="entry name" value="HAD-SF-IIB"/>
    <property type="match status" value="1"/>
</dbReference>
<dbReference type="EC" id="5.4.2.8" evidence="5"/>
<dbReference type="GO" id="GO:0004615">
    <property type="term" value="F:phosphomannomutase activity"/>
    <property type="evidence" value="ECO:0007669"/>
    <property type="project" value="UniProtKB-EC"/>
</dbReference>
<evidence type="ECO:0000256" key="4">
    <source>
        <dbReference type="ARBA" id="ARBA00011738"/>
    </source>
</evidence>
<dbReference type="SFLD" id="SFLDG01140">
    <property type="entry name" value="C2.B:_Phosphomannomutase_and_P"/>
    <property type="match status" value="1"/>
</dbReference>